<reference evidence="2" key="3">
    <citation type="journal article" date="2017" name="Plant Physiol. Biochem.">
        <title>Differential oxidative and antioxidative response of duckweed Lemna minor toward plant growth promoting/inhibiting bacteria.</title>
        <authorList>
            <person name="Ishizawa H."/>
            <person name="Kuroda M."/>
            <person name="Morikawa M."/>
            <person name="Ike M."/>
        </authorList>
    </citation>
    <scope>NUCLEOTIDE SEQUENCE [LARGE SCALE GENOMIC DNA]</scope>
    <source>
        <strain evidence="2">H3</strain>
    </source>
</reference>
<dbReference type="AlphaFoldDB" id="A0A3G9GG55"/>
<dbReference type="EMBL" id="AP018823">
    <property type="protein sequence ID" value="BBF85231.1"/>
    <property type="molecule type" value="Genomic_DNA"/>
</dbReference>
<evidence type="ECO:0000313" key="2">
    <source>
        <dbReference type="Proteomes" id="UP000198290"/>
    </source>
</evidence>
<reference evidence="2" key="1">
    <citation type="journal article" date="2017" name="Biotechnol. Biofuels">
        <title>Evaluation of environmental bacterial communities as a factor affecting the growth of duckweed Lemna minor.</title>
        <authorList>
            <person name="Ishizawa H."/>
            <person name="Kuroda M."/>
            <person name="Morikawa M."/>
            <person name="Ike M."/>
        </authorList>
    </citation>
    <scope>NUCLEOTIDE SEQUENCE [LARGE SCALE GENOMIC DNA]</scope>
    <source>
        <strain evidence="2">H3</strain>
    </source>
</reference>
<keyword evidence="2" id="KW-1185">Reference proteome</keyword>
<evidence type="ECO:0000313" key="1">
    <source>
        <dbReference type="EMBL" id="BBF85231.1"/>
    </source>
</evidence>
<protein>
    <submittedName>
        <fullName evidence="1">Uncharacterized protein</fullName>
    </submittedName>
</protein>
<proteinExistence type="predicted"/>
<dbReference type="KEGG" id="amah:DLM_1612"/>
<reference evidence="1 2" key="2">
    <citation type="journal article" date="2017" name="Genome Announc.">
        <title>Draft genome sequence of Aquitalea magnusonii strain H3, a plant growth-promoting bacterium of duckweed Lemna minor.</title>
        <authorList>
            <person name="Ishizawa H."/>
            <person name="Kuroda M."/>
            <person name="Ike M."/>
        </authorList>
    </citation>
    <scope>NUCLEOTIDE SEQUENCE [LARGE SCALE GENOMIC DNA]</scope>
    <source>
        <strain evidence="1 2">H3</strain>
    </source>
</reference>
<name>A0A3G9GG55_9NEIS</name>
<accession>A0A3G9GG55</accession>
<dbReference type="Proteomes" id="UP000198290">
    <property type="component" value="Chromosome"/>
</dbReference>
<gene>
    <name evidence="1" type="ORF">DLM_1612</name>
</gene>
<organism evidence="1 2">
    <name type="scientific">Aquitalea magnusonii</name>
    <dbReference type="NCBI Taxonomy" id="332411"/>
    <lineage>
        <taxon>Bacteria</taxon>
        <taxon>Pseudomonadati</taxon>
        <taxon>Pseudomonadota</taxon>
        <taxon>Betaproteobacteria</taxon>
        <taxon>Neisseriales</taxon>
        <taxon>Chromobacteriaceae</taxon>
        <taxon>Aquitalea</taxon>
    </lineage>
</organism>
<sequence length="39" mass="4708">MLPNSNNWDDLVQRYRQRAALYRQCMVERVQLLSAGRQK</sequence>